<keyword evidence="2" id="KW-1185">Reference proteome</keyword>
<accession>A0A6H0Y233</accession>
<sequence>MDAYDKAIAQSGSDRKRTFVRHFEMTVRQGDELPTSAGVDLSAVGECEVLASHNHPPFRLVLQQGQPGCSRLSCRAVSLVLVTVPSSLLFE</sequence>
<evidence type="ECO:0000313" key="1">
    <source>
        <dbReference type="EMBL" id="QIX01006.1"/>
    </source>
</evidence>
<proteinExistence type="predicted"/>
<dbReference type="Proteomes" id="UP000503462">
    <property type="component" value="Chromosome 4"/>
</dbReference>
<organism evidence="1 2">
    <name type="scientific">Peltaster fructicola</name>
    <dbReference type="NCBI Taxonomy" id="286661"/>
    <lineage>
        <taxon>Eukaryota</taxon>
        <taxon>Fungi</taxon>
        <taxon>Dikarya</taxon>
        <taxon>Ascomycota</taxon>
        <taxon>Pezizomycotina</taxon>
        <taxon>Dothideomycetes</taxon>
        <taxon>Dothideomycetes incertae sedis</taxon>
        <taxon>Peltaster</taxon>
    </lineage>
</organism>
<evidence type="ECO:0000313" key="2">
    <source>
        <dbReference type="Proteomes" id="UP000503462"/>
    </source>
</evidence>
<gene>
    <name evidence="1" type="ORF">AMS68_006523</name>
</gene>
<protein>
    <submittedName>
        <fullName evidence="1">Uncharacterized protein</fullName>
    </submittedName>
</protein>
<name>A0A6H0Y233_9PEZI</name>
<reference evidence="1 2" key="1">
    <citation type="journal article" date="2016" name="Sci. Rep.">
        <title>Peltaster fructicola genome reveals evolution from an invasive phytopathogen to an ectophytic parasite.</title>
        <authorList>
            <person name="Xu C."/>
            <person name="Chen H."/>
            <person name="Gleason M.L."/>
            <person name="Xu J.R."/>
            <person name="Liu H."/>
            <person name="Zhang R."/>
            <person name="Sun G."/>
        </authorList>
    </citation>
    <scope>NUCLEOTIDE SEQUENCE [LARGE SCALE GENOMIC DNA]</scope>
    <source>
        <strain evidence="1 2">LNHT1506</strain>
    </source>
</reference>
<dbReference type="AlphaFoldDB" id="A0A6H0Y233"/>
<dbReference type="EMBL" id="CP051142">
    <property type="protein sequence ID" value="QIX01006.1"/>
    <property type="molecule type" value="Genomic_DNA"/>
</dbReference>